<dbReference type="PROSITE" id="PS50041">
    <property type="entry name" value="C_TYPE_LECTIN_2"/>
    <property type="match status" value="1"/>
</dbReference>
<accession>A0A0Q9X1Z3</accession>
<dbReference type="SUPFAM" id="SSF56436">
    <property type="entry name" value="C-type lectin-like"/>
    <property type="match status" value="1"/>
</dbReference>
<dbReference type="Pfam" id="PF00059">
    <property type="entry name" value="Lectin_C"/>
    <property type="match status" value="1"/>
</dbReference>
<gene>
    <name evidence="3" type="primary">Dwil\GK27513</name>
    <name evidence="3" type="ORF">Dwil_GK27513</name>
</gene>
<dbReference type="FunCoup" id="A0A0Q9X1Z3">
    <property type="interactions" value="6"/>
</dbReference>
<dbReference type="KEGG" id="dwi:26529515"/>
<dbReference type="Proteomes" id="UP000007798">
    <property type="component" value="Unassembled WGS sequence"/>
</dbReference>
<dbReference type="SMR" id="A0A0Q9X1Z3"/>
<evidence type="ECO:0000313" key="4">
    <source>
        <dbReference type="Proteomes" id="UP000007798"/>
    </source>
</evidence>
<dbReference type="InterPro" id="IPR001304">
    <property type="entry name" value="C-type_lectin-like"/>
</dbReference>
<keyword evidence="4" id="KW-1185">Reference proteome</keyword>
<dbReference type="AlphaFoldDB" id="A0A0Q9X1Z3"/>
<dbReference type="EMBL" id="CH963852">
    <property type="protein sequence ID" value="KRF98231.1"/>
    <property type="molecule type" value="Genomic_DNA"/>
</dbReference>
<keyword evidence="1" id="KW-0732">Signal</keyword>
<dbReference type="InterPro" id="IPR050111">
    <property type="entry name" value="C-type_lectin/snaclec_domain"/>
</dbReference>
<reference evidence="3 4" key="1">
    <citation type="journal article" date="2007" name="Nature">
        <title>Evolution of genes and genomes on the Drosophila phylogeny.</title>
        <authorList>
            <consortium name="Drosophila 12 Genomes Consortium"/>
            <person name="Clark A.G."/>
            <person name="Eisen M.B."/>
            <person name="Smith D.R."/>
            <person name="Bergman C.M."/>
            <person name="Oliver B."/>
            <person name="Markow T.A."/>
            <person name="Kaufman T.C."/>
            <person name="Kellis M."/>
            <person name="Gelbart W."/>
            <person name="Iyer V.N."/>
            <person name="Pollard D.A."/>
            <person name="Sackton T.B."/>
            <person name="Larracuente A.M."/>
            <person name="Singh N.D."/>
            <person name="Abad J.P."/>
            <person name="Abt D.N."/>
            <person name="Adryan B."/>
            <person name="Aguade M."/>
            <person name="Akashi H."/>
            <person name="Anderson W.W."/>
            <person name="Aquadro C.F."/>
            <person name="Ardell D.H."/>
            <person name="Arguello R."/>
            <person name="Artieri C.G."/>
            <person name="Barbash D.A."/>
            <person name="Barker D."/>
            <person name="Barsanti P."/>
            <person name="Batterham P."/>
            <person name="Batzoglou S."/>
            <person name="Begun D."/>
            <person name="Bhutkar A."/>
            <person name="Blanco E."/>
            <person name="Bosak S.A."/>
            <person name="Bradley R.K."/>
            <person name="Brand A.D."/>
            <person name="Brent M.R."/>
            <person name="Brooks A.N."/>
            <person name="Brown R.H."/>
            <person name="Butlin R.K."/>
            <person name="Caggese C."/>
            <person name="Calvi B.R."/>
            <person name="Bernardo de Carvalho A."/>
            <person name="Caspi A."/>
            <person name="Castrezana S."/>
            <person name="Celniker S.E."/>
            <person name="Chang J.L."/>
            <person name="Chapple C."/>
            <person name="Chatterji S."/>
            <person name="Chinwalla A."/>
            <person name="Civetta A."/>
            <person name="Clifton S.W."/>
            <person name="Comeron J.M."/>
            <person name="Costello J.C."/>
            <person name="Coyne J.A."/>
            <person name="Daub J."/>
            <person name="David R.G."/>
            <person name="Delcher A.L."/>
            <person name="Delehaunty K."/>
            <person name="Do C.B."/>
            <person name="Ebling H."/>
            <person name="Edwards K."/>
            <person name="Eickbush T."/>
            <person name="Evans J.D."/>
            <person name="Filipski A."/>
            <person name="Findeiss S."/>
            <person name="Freyhult E."/>
            <person name="Fulton L."/>
            <person name="Fulton R."/>
            <person name="Garcia A.C."/>
            <person name="Gardiner A."/>
            <person name="Garfield D.A."/>
            <person name="Garvin B.E."/>
            <person name="Gibson G."/>
            <person name="Gilbert D."/>
            <person name="Gnerre S."/>
            <person name="Godfrey J."/>
            <person name="Good R."/>
            <person name="Gotea V."/>
            <person name="Gravely B."/>
            <person name="Greenberg A.J."/>
            <person name="Griffiths-Jones S."/>
            <person name="Gross S."/>
            <person name="Guigo R."/>
            <person name="Gustafson E.A."/>
            <person name="Haerty W."/>
            <person name="Hahn M.W."/>
            <person name="Halligan D.L."/>
            <person name="Halpern A.L."/>
            <person name="Halter G.M."/>
            <person name="Han M.V."/>
            <person name="Heger A."/>
            <person name="Hillier L."/>
            <person name="Hinrichs A.S."/>
            <person name="Holmes I."/>
            <person name="Hoskins R.A."/>
            <person name="Hubisz M.J."/>
            <person name="Hultmark D."/>
            <person name="Huntley M.A."/>
            <person name="Jaffe D.B."/>
            <person name="Jagadeeshan S."/>
            <person name="Jeck W.R."/>
            <person name="Johnson J."/>
            <person name="Jones C.D."/>
            <person name="Jordan W.C."/>
            <person name="Karpen G.H."/>
            <person name="Kataoka E."/>
            <person name="Keightley P.D."/>
            <person name="Kheradpour P."/>
            <person name="Kirkness E.F."/>
            <person name="Koerich L.B."/>
            <person name="Kristiansen K."/>
            <person name="Kudrna D."/>
            <person name="Kulathinal R.J."/>
            <person name="Kumar S."/>
            <person name="Kwok R."/>
            <person name="Lander E."/>
            <person name="Langley C.H."/>
            <person name="Lapoint R."/>
            <person name="Lazzaro B.P."/>
            <person name="Lee S.J."/>
            <person name="Levesque L."/>
            <person name="Li R."/>
            <person name="Lin C.F."/>
            <person name="Lin M.F."/>
            <person name="Lindblad-Toh K."/>
            <person name="Llopart A."/>
            <person name="Long M."/>
            <person name="Low L."/>
            <person name="Lozovsky E."/>
            <person name="Lu J."/>
            <person name="Luo M."/>
            <person name="Machado C.A."/>
            <person name="Makalowski W."/>
            <person name="Marzo M."/>
            <person name="Matsuda M."/>
            <person name="Matzkin L."/>
            <person name="McAllister B."/>
            <person name="McBride C.S."/>
            <person name="McKernan B."/>
            <person name="McKernan K."/>
            <person name="Mendez-Lago M."/>
            <person name="Minx P."/>
            <person name="Mollenhauer M.U."/>
            <person name="Montooth K."/>
            <person name="Mount S.M."/>
            <person name="Mu X."/>
            <person name="Myers E."/>
            <person name="Negre B."/>
            <person name="Newfeld S."/>
            <person name="Nielsen R."/>
            <person name="Noor M.A."/>
            <person name="O'Grady P."/>
            <person name="Pachter L."/>
            <person name="Papaceit M."/>
            <person name="Parisi M.J."/>
            <person name="Parisi M."/>
            <person name="Parts L."/>
            <person name="Pedersen J.S."/>
            <person name="Pesole G."/>
            <person name="Phillippy A.M."/>
            <person name="Ponting C.P."/>
            <person name="Pop M."/>
            <person name="Porcelli D."/>
            <person name="Powell J.R."/>
            <person name="Prohaska S."/>
            <person name="Pruitt K."/>
            <person name="Puig M."/>
            <person name="Quesneville H."/>
            <person name="Ram K.R."/>
            <person name="Rand D."/>
            <person name="Rasmussen M.D."/>
            <person name="Reed L.K."/>
            <person name="Reenan R."/>
            <person name="Reily A."/>
            <person name="Remington K.A."/>
            <person name="Rieger T.T."/>
            <person name="Ritchie M.G."/>
            <person name="Robin C."/>
            <person name="Rogers Y.H."/>
            <person name="Rohde C."/>
            <person name="Rozas J."/>
            <person name="Rubenfield M.J."/>
            <person name="Ruiz A."/>
            <person name="Russo S."/>
            <person name="Salzberg S.L."/>
            <person name="Sanchez-Gracia A."/>
            <person name="Saranga D.J."/>
            <person name="Sato H."/>
            <person name="Schaeffer S.W."/>
            <person name="Schatz M.C."/>
            <person name="Schlenke T."/>
            <person name="Schwartz R."/>
            <person name="Segarra C."/>
            <person name="Singh R.S."/>
            <person name="Sirot L."/>
            <person name="Sirota M."/>
            <person name="Sisneros N.B."/>
            <person name="Smith C.D."/>
            <person name="Smith T.F."/>
            <person name="Spieth J."/>
            <person name="Stage D.E."/>
            <person name="Stark A."/>
            <person name="Stephan W."/>
            <person name="Strausberg R.L."/>
            <person name="Strempel S."/>
            <person name="Sturgill D."/>
            <person name="Sutton G."/>
            <person name="Sutton G.G."/>
            <person name="Tao W."/>
            <person name="Teichmann S."/>
            <person name="Tobari Y.N."/>
            <person name="Tomimura Y."/>
            <person name="Tsolas J.M."/>
            <person name="Valente V.L."/>
            <person name="Venter E."/>
            <person name="Venter J.C."/>
            <person name="Vicario S."/>
            <person name="Vieira F.G."/>
            <person name="Vilella A.J."/>
            <person name="Villasante A."/>
            <person name="Walenz B."/>
            <person name="Wang J."/>
            <person name="Wasserman M."/>
            <person name="Watts T."/>
            <person name="Wilson D."/>
            <person name="Wilson R.K."/>
            <person name="Wing R.A."/>
            <person name="Wolfner M.F."/>
            <person name="Wong A."/>
            <person name="Wong G.K."/>
            <person name="Wu C.I."/>
            <person name="Wu G."/>
            <person name="Yamamoto D."/>
            <person name="Yang H.P."/>
            <person name="Yang S.P."/>
            <person name="Yorke J.A."/>
            <person name="Yoshida K."/>
            <person name="Zdobnov E."/>
            <person name="Zhang P."/>
            <person name="Zhang Y."/>
            <person name="Zimin A.V."/>
            <person name="Baldwin J."/>
            <person name="Abdouelleil A."/>
            <person name="Abdulkadir J."/>
            <person name="Abebe A."/>
            <person name="Abera B."/>
            <person name="Abreu J."/>
            <person name="Acer S.C."/>
            <person name="Aftuck L."/>
            <person name="Alexander A."/>
            <person name="An P."/>
            <person name="Anderson E."/>
            <person name="Anderson S."/>
            <person name="Arachi H."/>
            <person name="Azer M."/>
            <person name="Bachantsang P."/>
            <person name="Barry A."/>
            <person name="Bayul T."/>
            <person name="Berlin A."/>
            <person name="Bessette D."/>
            <person name="Bloom T."/>
            <person name="Blye J."/>
            <person name="Boguslavskiy L."/>
            <person name="Bonnet C."/>
            <person name="Boukhgalter B."/>
            <person name="Bourzgui I."/>
            <person name="Brown A."/>
            <person name="Cahill P."/>
            <person name="Channer S."/>
            <person name="Cheshatsang Y."/>
            <person name="Chuda L."/>
            <person name="Citroen M."/>
            <person name="Collymore A."/>
            <person name="Cooke P."/>
            <person name="Costello M."/>
            <person name="D'Aco K."/>
            <person name="Daza R."/>
            <person name="De Haan G."/>
            <person name="DeGray S."/>
            <person name="DeMaso C."/>
            <person name="Dhargay N."/>
            <person name="Dooley K."/>
            <person name="Dooley E."/>
            <person name="Doricent M."/>
            <person name="Dorje P."/>
            <person name="Dorjee K."/>
            <person name="Dupes A."/>
            <person name="Elong R."/>
            <person name="Falk J."/>
            <person name="Farina A."/>
            <person name="Faro S."/>
            <person name="Ferguson D."/>
            <person name="Fisher S."/>
            <person name="Foley C.D."/>
            <person name="Franke A."/>
            <person name="Friedrich D."/>
            <person name="Gadbois L."/>
            <person name="Gearin G."/>
            <person name="Gearin C.R."/>
            <person name="Giannoukos G."/>
            <person name="Goode T."/>
            <person name="Graham J."/>
            <person name="Grandbois E."/>
            <person name="Grewal S."/>
            <person name="Gyaltsen K."/>
            <person name="Hafez N."/>
            <person name="Hagos B."/>
            <person name="Hall J."/>
            <person name="Henson C."/>
            <person name="Hollinger A."/>
            <person name="Honan T."/>
            <person name="Huard M.D."/>
            <person name="Hughes L."/>
            <person name="Hurhula B."/>
            <person name="Husby M.E."/>
            <person name="Kamat A."/>
            <person name="Kanga B."/>
            <person name="Kashin S."/>
            <person name="Khazanovich D."/>
            <person name="Kisner P."/>
            <person name="Lance K."/>
            <person name="Lara M."/>
            <person name="Lee W."/>
            <person name="Lennon N."/>
            <person name="Letendre F."/>
            <person name="LeVine R."/>
            <person name="Lipovsky A."/>
            <person name="Liu X."/>
            <person name="Liu J."/>
            <person name="Liu S."/>
            <person name="Lokyitsang T."/>
            <person name="Lokyitsang Y."/>
            <person name="Lubonja R."/>
            <person name="Lui A."/>
            <person name="MacDonald P."/>
            <person name="Magnisalis V."/>
            <person name="Maru K."/>
            <person name="Matthews C."/>
            <person name="McCusker W."/>
            <person name="McDonough S."/>
            <person name="Mehta T."/>
            <person name="Meldrim J."/>
            <person name="Meneus L."/>
            <person name="Mihai O."/>
            <person name="Mihalev A."/>
            <person name="Mihova T."/>
            <person name="Mittelman R."/>
            <person name="Mlenga V."/>
            <person name="Montmayeur A."/>
            <person name="Mulrain L."/>
            <person name="Navidi A."/>
            <person name="Naylor J."/>
            <person name="Negash T."/>
            <person name="Nguyen T."/>
            <person name="Nguyen N."/>
            <person name="Nicol R."/>
            <person name="Norbu C."/>
            <person name="Norbu N."/>
            <person name="Novod N."/>
            <person name="O'Neill B."/>
            <person name="Osman S."/>
            <person name="Markiewicz E."/>
            <person name="Oyono O.L."/>
            <person name="Patti C."/>
            <person name="Phunkhang P."/>
            <person name="Pierre F."/>
            <person name="Priest M."/>
            <person name="Raghuraman S."/>
            <person name="Rege F."/>
            <person name="Reyes R."/>
            <person name="Rise C."/>
            <person name="Rogov P."/>
            <person name="Ross K."/>
            <person name="Ryan E."/>
            <person name="Settipalli S."/>
            <person name="Shea T."/>
            <person name="Sherpa N."/>
            <person name="Shi L."/>
            <person name="Shih D."/>
            <person name="Sparrow T."/>
            <person name="Spaulding J."/>
            <person name="Stalker J."/>
            <person name="Stange-Thomann N."/>
            <person name="Stavropoulos S."/>
            <person name="Stone C."/>
            <person name="Strader C."/>
            <person name="Tesfaye S."/>
            <person name="Thomson T."/>
            <person name="Thoulutsang Y."/>
            <person name="Thoulutsang D."/>
            <person name="Topham K."/>
            <person name="Topping I."/>
            <person name="Tsamla T."/>
            <person name="Vassiliev H."/>
            <person name="Vo A."/>
            <person name="Wangchuk T."/>
            <person name="Wangdi T."/>
            <person name="Weiand M."/>
            <person name="Wilkinson J."/>
            <person name="Wilson A."/>
            <person name="Yadav S."/>
            <person name="Young G."/>
            <person name="Yu Q."/>
            <person name="Zembek L."/>
            <person name="Zhong D."/>
            <person name="Zimmer A."/>
            <person name="Zwirko Z."/>
            <person name="Jaffe D.B."/>
            <person name="Alvarez P."/>
            <person name="Brockman W."/>
            <person name="Butler J."/>
            <person name="Chin C."/>
            <person name="Gnerre S."/>
            <person name="Grabherr M."/>
            <person name="Kleber M."/>
            <person name="Mauceli E."/>
            <person name="MacCallum I."/>
        </authorList>
    </citation>
    <scope>NUCLEOTIDE SEQUENCE [LARGE SCALE GENOMIC DNA]</scope>
    <source>
        <strain evidence="4">Tucson 14030-0811.24</strain>
    </source>
</reference>
<evidence type="ECO:0000313" key="3">
    <source>
        <dbReference type="EMBL" id="KRF98231.1"/>
    </source>
</evidence>
<dbReference type="eggNOG" id="KOG4297">
    <property type="taxonomic scope" value="Eukaryota"/>
</dbReference>
<dbReference type="PANTHER" id="PTHR22803">
    <property type="entry name" value="MANNOSE, PHOSPHOLIPASE, LECTIN RECEPTOR RELATED"/>
    <property type="match status" value="1"/>
</dbReference>
<sequence length="188" mass="21695">MLKNIVCWLFLVGSLQLGLAHLNEKYTIDIYAGNLNNLTIKSEPFIKINDGYYYFGMDGVNWYVAYEKCRALNSELVTFETLQEFEAVANYLKARDHKFNYWTSGNDLGLEGSYNWFTSGQSITIPKWAPKQPDNSGGREHCIHLGYIWGYSTDFELNDRPCANDQNSLFRYICEAPEPETISIVVWK</sequence>
<proteinExistence type="predicted"/>
<feature type="chain" id="PRO_5006387411" description="C-type lectin domain-containing protein" evidence="1">
    <location>
        <begin position="21"/>
        <end position="188"/>
    </location>
</feature>
<dbReference type="Gene3D" id="3.10.100.10">
    <property type="entry name" value="Mannose-Binding Protein A, subunit A"/>
    <property type="match status" value="1"/>
</dbReference>
<feature type="signal peptide" evidence="1">
    <location>
        <begin position="1"/>
        <end position="20"/>
    </location>
</feature>
<organism evidence="3 4">
    <name type="scientific">Drosophila willistoni</name>
    <name type="common">Fruit fly</name>
    <dbReference type="NCBI Taxonomy" id="7260"/>
    <lineage>
        <taxon>Eukaryota</taxon>
        <taxon>Metazoa</taxon>
        <taxon>Ecdysozoa</taxon>
        <taxon>Arthropoda</taxon>
        <taxon>Hexapoda</taxon>
        <taxon>Insecta</taxon>
        <taxon>Pterygota</taxon>
        <taxon>Neoptera</taxon>
        <taxon>Endopterygota</taxon>
        <taxon>Diptera</taxon>
        <taxon>Brachycera</taxon>
        <taxon>Muscomorpha</taxon>
        <taxon>Ephydroidea</taxon>
        <taxon>Drosophilidae</taxon>
        <taxon>Drosophila</taxon>
        <taxon>Sophophora</taxon>
    </lineage>
</organism>
<dbReference type="InterPro" id="IPR016186">
    <property type="entry name" value="C-type_lectin-like/link_sf"/>
</dbReference>
<feature type="domain" description="C-type lectin" evidence="2">
    <location>
        <begin position="48"/>
        <end position="171"/>
    </location>
</feature>
<dbReference type="InterPro" id="IPR016187">
    <property type="entry name" value="CTDL_fold"/>
</dbReference>
<dbReference type="OrthoDB" id="6340082at2759"/>
<dbReference type="SMART" id="SM00034">
    <property type="entry name" value="CLECT"/>
    <property type="match status" value="1"/>
</dbReference>
<dbReference type="CDD" id="cd00037">
    <property type="entry name" value="CLECT"/>
    <property type="match status" value="1"/>
</dbReference>
<protein>
    <recommendedName>
        <fullName evidence="2">C-type lectin domain-containing protein</fullName>
    </recommendedName>
</protein>
<name>A0A0Q9X1Z3_DROWI</name>
<evidence type="ECO:0000256" key="1">
    <source>
        <dbReference type="SAM" id="SignalP"/>
    </source>
</evidence>
<dbReference type="InParanoid" id="A0A0Q9X1Z3"/>
<evidence type="ECO:0000259" key="2">
    <source>
        <dbReference type="PROSITE" id="PS50041"/>
    </source>
</evidence>